<dbReference type="InterPro" id="IPR004700">
    <property type="entry name" value="PTS_IIC_man"/>
</dbReference>
<dbReference type="Proteomes" id="UP000054529">
    <property type="component" value="Unassembled WGS sequence"/>
</dbReference>
<keyword evidence="3" id="KW-1003">Cell membrane</keyword>
<evidence type="ECO:0000256" key="2">
    <source>
        <dbReference type="ARBA" id="ARBA00022448"/>
    </source>
</evidence>
<dbReference type="GO" id="GO:0009401">
    <property type="term" value="P:phosphoenolpyruvate-dependent sugar phosphotransferase system"/>
    <property type="evidence" value="ECO:0007669"/>
    <property type="project" value="UniProtKB-KW"/>
</dbReference>
<feature type="transmembrane region" description="Helical" evidence="9">
    <location>
        <begin position="74"/>
        <end position="104"/>
    </location>
</feature>
<accession>A0A0C1S9N1</accession>
<evidence type="ECO:0000256" key="4">
    <source>
        <dbReference type="ARBA" id="ARBA00022597"/>
    </source>
</evidence>
<evidence type="ECO:0000256" key="3">
    <source>
        <dbReference type="ARBA" id="ARBA00022475"/>
    </source>
</evidence>
<keyword evidence="8 9" id="KW-0472">Membrane</keyword>
<keyword evidence="2" id="KW-0813">Transport</keyword>
<feature type="transmembrane region" description="Helical" evidence="9">
    <location>
        <begin position="42"/>
        <end position="62"/>
    </location>
</feature>
<evidence type="ECO:0000256" key="5">
    <source>
        <dbReference type="ARBA" id="ARBA00022683"/>
    </source>
</evidence>
<reference evidence="10 11" key="1">
    <citation type="journal article" date="2014" name="G3 (Bethesda)">
        <title>Genome sequence of Candidatus Riesia pediculischaeffi, endosymbiont of chimpanzee lice, and genomic comparison of recently acquired endosymbionts from human and chimpanzee lice.</title>
        <authorList>
            <person name="Boyd B.M."/>
            <person name="Allen J.M."/>
            <person name="de Crecy-Lagard V."/>
            <person name="Reed D.L."/>
        </authorList>
    </citation>
    <scope>NUCLEOTIDE SEQUENCE [LARGE SCALE GENOMIC DNA]</scope>
    <source>
        <strain evidence="10 11">PTSU</strain>
    </source>
</reference>
<comment type="subcellular location">
    <subcellularLocation>
        <location evidence="1">Cell membrane</location>
        <topology evidence="1">Multi-pass membrane protein</topology>
    </subcellularLocation>
</comment>
<keyword evidence="6 9" id="KW-0812">Transmembrane</keyword>
<name>A0A0C1S9N1_9ENTR</name>
<evidence type="ECO:0000313" key="10">
    <source>
        <dbReference type="EMBL" id="KIE63986.1"/>
    </source>
</evidence>
<organism evidence="10 11">
    <name type="scientific">Candidatus Riesia pediculischaeffi PTSU</name>
    <dbReference type="NCBI Taxonomy" id="1401651"/>
    <lineage>
        <taxon>Bacteria</taxon>
        <taxon>Pseudomonadati</taxon>
        <taxon>Pseudomonadota</taxon>
        <taxon>Gammaproteobacteria</taxon>
        <taxon>Enterobacterales</taxon>
        <taxon>Enterobacteriaceae</taxon>
        <taxon>Candidatus Riesia</taxon>
    </lineage>
</organism>
<dbReference type="PANTHER" id="PTHR32502">
    <property type="entry name" value="N-ACETYLGALACTOSAMINE PERMEASE II COMPONENT-RELATED"/>
    <property type="match status" value="1"/>
</dbReference>
<evidence type="ECO:0000256" key="9">
    <source>
        <dbReference type="SAM" id="Phobius"/>
    </source>
</evidence>
<keyword evidence="4" id="KW-0762">Sugar transport</keyword>
<sequence length="137" mass="15299">MTTFHILSMSLHALRVVVPTMMMIFFAGTSELKTFLESIPTTIIHGLNIAGGIIVVVGYAMVINMMYTAHLIPFLYLGFIVAAFSNFNLIAIGSIGIIMSMIYVQLNPKYAIQELRKENSHKNLIDKKNSSEEDELD</sequence>
<dbReference type="GO" id="GO:0005886">
    <property type="term" value="C:plasma membrane"/>
    <property type="evidence" value="ECO:0007669"/>
    <property type="project" value="UniProtKB-SubCell"/>
</dbReference>
<keyword evidence="7 9" id="KW-1133">Transmembrane helix</keyword>
<evidence type="ECO:0000256" key="1">
    <source>
        <dbReference type="ARBA" id="ARBA00004651"/>
    </source>
</evidence>
<dbReference type="PANTHER" id="PTHR32502:SF4">
    <property type="entry name" value="PTS SYSTEM MANNOSE-SPECIFIC EIIC COMPONENT"/>
    <property type="match status" value="1"/>
</dbReference>
<dbReference type="AlphaFoldDB" id="A0A0C1S9N1"/>
<evidence type="ECO:0000256" key="7">
    <source>
        <dbReference type="ARBA" id="ARBA00022989"/>
    </source>
</evidence>
<proteinExistence type="predicted"/>
<dbReference type="Pfam" id="PF03609">
    <property type="entry name" value="EII-Sor"/>
    <property type="match status" value="1"/>
</dbReference>
<dbReference type="HOGENOM" id="CLU_1861572_0_0_6"/>
<evidence type="ECO:0000313" key="11">
    <source>
        <dbReference type="Proteomes" id="UP000054529"/>
    </source>
</evidence>
<comment type="caution">
    <text evidence="10">The sequence shown here is derived from an EMBL/GenBank/DDBJ whole genome shotgun (WGS) entry which is preliminary data.</text>
</comment>
<keyword evidence="5" id="KW-0598">Phosphotransferase system</keyword>
<protein>
    <submittedName>
        <fullName evidence="10">PTS system, mannose-specific IIC component</fullName>
    </submittedName>
</protein>
<feature type="transmembrane region" description="Helical" evidence="9">
    <location>
        <begin position="12"/>
        <end position="30"/>
    </location>
</feature>
<gene>
    <name evidence="10" type="ORF">P689_122155</name>
</gene>
<evidence type="ECO:0000256" key="6">
    <source>
        <dbReference type="ARBA" id="ARBA00022692"/>
    </source>
</evidence>
<dbReference type="EMBL" id="AWXV01000004">
    <property type="protein sequence ID" value="KIE63986.1"/>
    <property type="molecule type" value="Genomic_DNA"/>
</dbReference>
<dbReference type="InterPro" id="IPR050303">
    <property type="entry name" value="GatZ_KbaZ_carbometab"/>
</dbReference>
<evidence type="ECO:0000256" key="8">
    <source>
        <dbReference type="ARBA" id="ARBA00023136"/>
    </source>
</evidence>